<dbReference type="AlphaFoldDB" id="A0A0L6JM29"/>
<proteinExistence type="predicted"/>
<dbReference type="Proteomes" id="UP000036923">
    <property type="component" value="Unassembled WGS sequence"/>
</dbReference>
<comment type="caution">
    <text evidence="1">The sequence shown here is derived from an EMBL/GenBank/DDBJ whole genome shotgun (WGS) entry which is preliminary data.</text>
</comment>
<sequence length="49" mass="5375">MDLQDSTTKGYCLNLADRLLMLEVIEGSTDIDSLLRDVEDTEQEEGGAA</sequence>
<evidence type="ECO:0000313" key="1">
    <source>
        <dbReference type="EMBL" id="KNY26808.1"/>
    </source>
</evidence>
<evidence type="ECO:0000313" key="2">
    <source>
        <dbReference type="Proteomes" id="UP000036923"/>
    </source>
</evidence>
<dbReference type="STRING" id="398512.Bccel_2073"/>
<name>A0A0L6JM29_9FIRM</name>
<protein>
    <submittedName>
        <fullName evidence="1">Uncharacterized protein</fullName>
    </submittedName>
</protein>
<reference evidence="2" key="1">
    <citation type="submission" date="2015-07" db="EMBL/GenBank/DDBJ databases">
        <title>Near-Complete Genome Sequence of the Cellulolytic Bacterium Bacteroides (Pseudobacteroides) cellulosolvens ATCC 35603.</title>
        <authorList>
            <person name="Dassa B."/>
            <person name="Utturkar S.M."/>
            <person name="Klingeman D.M."/>
            <person name="Hurt R.A."/>
            <person name="Keller M."/>
            <person name="Xu J."/>
            <person name="Reddy Y.H.K."/>
            <person name="Borovok I."/>
            <person name="Grinberg I.R."/>
            <person name="Lamed R."/>
            <person name="Zhivin O."/>
            <person name="Bayer E.A."/>
            <person name="Brown S.D."/>
        </authorList>
    </citation>
    <scope>NUCLEOTIDE SEQUENCE [LARGE SCALE GENOMIC DNA]</scope>
    <source>
        <strain evidence="2">DSM 2933</strain>
    </source>
</reference>
<accession>A0A0L6JM29</accession>
<gene>
    <name evidence="1" type="ORF">Bccel_2073</name>
</gene>
<dbReference type="RefSeq" id="WP_154673542.1">
    <property type="nucleotide sequence ID" value="NZ_KN050764.1"/>
</dbReference>
<organism evidence="1 2">
    <name type="scientific">Pseudobacteroides cellulosolvens ATCC 35603 = DSM 2933</name>
    <dbReference type="NCBI Taxonomy" id="398512"/>
    <lineage>
        <taxon>Bacteria</taxon>
        <taxon>Bacillati</taxon>
        <taxon>Bacillota</taxon>
        <taxon>Clostridia</taxon>
        <taxon>Eubacteriales</taxon>
        <taxon>Oscillospiraceae</taxon>
        <taxon>Pseudobacteroides</taxon>
    </lineage>
</organism>
<dbReference type="EMBL" id="LGTC01000001">
    <property type="protein sequence ID" value="KNY26808.1"/>
    <property type="molecule type" value="Genomic_DNA"/>
</dbReference>
<keyword evidence="2" id="KW-1185">Reference proteome</keyword>